<evidence type="ECO:0000259" key="1">
    <source>
        <dbReference type="Pfam" id="PF13619"/>
    </source>
</evidence>
<keyword evidence="3" id="KW-1185">Reference proteome</keyword>
<evidence type="ECO:0000313" key="3">
    <source>
        <dbReference type="Proteomes" id="UP000321638"/>
    </source>
</evidence>
<proteinExistence type="predicted"/>
<feature type="domain" description="KTSC" evidence="1">
    <location>
        <begin position="8"/>
        <end position="64"/>
    </location>
</feature>
<reference evidence="2 3" key="1">
    <citation type="submission" date="2019-06" db="EMBL/GenBank/DDBJ databases">
        <title>New taxonomy in bacterial strain CC-CFT640, isolated from vineyard.</title>
        <authorList>
            <person name="Lin S.-Y."/>
            <person name="Tsai C.-F."/>
            <person name="Young C.-C."/>
        </authorList>
    </citation>
    <scope>NUCLEOTIDE SEQUENCE [LARGE SCALE GENOMIC DNA]</scope>
    <source>
        <strain evidence="2 3">CC-CFT640</strain>
    </source>
</reference>
<protein>
    <submittedName>
        <fullName evidence="2">KTSC domain-containing protein</fullName>
    </submittedName>
</protein>
<name>A0A5C8PLV1_9HYPH</name>
<dbReference type="AlphaFoldDB" id="A0A5C8PLV1"/>
<organism evidence="2 3">
    <name type="scientific">Vineibacter terrae</name>
    <dbReference type="NCBI Taxonomy" id="2586908"/>
    <lineage>
        <taxon>Bacteria</taxon>
        <taxon>Pseudomonadati</taxon>
        <taxon>Pseudomonadota</taxon>
        <taxon>Alphaproteobacteria</taxon>
        <taxon>Hyphomicrobiales</taxon>
        <taxon>Vineibacter</taxon>
    </lineage>
</organism>
<evidence type="ECO:0000313" key="2">
    <source>
        <dbReference type="EMBL" id="TXL75125.1"/>
    </source>
</evidence>
<dbReference type="Proteomes" id="UP000321638">
    <property type="component" value="Unassembled WGS sequence"/>
</dbReference>
<dbReference type="EMBL" id="VDUZ01000015">
    <property type="protein sequence ID" value="TXL75125.1"/>
    <property type="molecule type" value="Genomic_DNA"/>
</dbReference>
<accession>A0A5C8PLV1</accession>
<dbReference type="RefSeq" id="WP_147847696.1">
    <property type="nucleotide sequence ID" value="NZ_VDUZ01000015.1"/>
</dbReference>
<sequence length="70" mass="8104">MQRYSVASSNIASIGYDEPTQTLEVEFVNGSIYQYYNVPQNMYDNLMREGSKGRFLNTYIKNAYPYSRVG</sequence>
<gene>
    <name evidence="2" type="ORF">FHP25_14665</name>
</gene>
<dbReference type="Pfam" id="PF13619">
    <property type="entry name" value="KTSC"/>
    <property type="match status" value="1"/>
</dbReference>
<comment type="caution">
    <text evidence="2">The sequence shown here is derived from an EMBL/GenBank/DDBJ whole genome shotgun (WGS) entry which is preliminary data.</text>
</comment>
<dbReference type="OrthoDB" id="8450910at2"/>
<dbReference type="InterPro" id="IPR025309">
    <property type="entry name" value="KTSC_dom"/>
</dbReference>